<protein>
    <submittedName>
        <fullName evidence="1">Uncharacterized protein</fullName>
    </submittedName>
</protein>
<reference evidence="1 2" key="1">
    <citation type="submission" date="2020-08" db="EMBL/GenBank/DDBJ databases">
        <authorList>
            <person name="Koutsovoulos G."/>
            <person name="Danchin GJ E."/>
        </authorList>
    </citation>
    <scope>NUCLEOTIDE SEQUENCE [LARGE SCALE GENOMIC DNA]</scope>
</reference>
<name>A0A6V7TQI5_MELEN</name>
<evidence type="ECO:0000313" key="1">
    <source>
        <dbReference type="EMBL" id="CAD2131224.1"/>
    </source>
</evidence>
<dbReference type="Proteomes" id="UP000580250">
    <property type="component" value="Unassembled WGS sequence"/>
</dbReference>
<evidence type="ECO:0000313" key="2">
    <source>
        <dbReference type="Proteomes" id="UP000580250"/>
    </source>
</evidence>
<gene>
    <name evidence="1" type="ORF">MENT_LOCUS3238</name>
</gene>
<comment type="caution">
    <text evidence="1">The sequence shown here is derived from an EMBL/GenBank/DDBJ whole genome shotgun (WGS) entry which is preliminary data.</text>
</comment>
<proteinExistence type="predicted"/>
<dbReference type="EMBL" id="CAJEWN010000010">
    <property type="protein sequence ID" value="CAD2131224.1"/>
    <property type="molecule type" value="Genomic_DNA"/>
</dbReference>
<sequence length="79" mass="9183">MAHQYFSEFKIYCAACLLPGSCDFTIWALLSMLDGLQHFSQIECVQKTTNFGSLFHPILPLKHSNVYHLQINLEEFHHK</sequence>
<organism evidence="1 2">
    <name type="scientific">Meloidogyne enterolobii</name>
    <name type="common">Root-knot nematode worm</name>
    <name type="synonym">Meloidogyne mayaguensis</name>
    <dbReference type="NCBI Taxonomy" id="390850"/>
    <lineage>
        <taxon>Eukaryota</taxon>
        <taxon>Metazoa</taxon>
        <taxon>Ecdysozoa</taxon>
        <taxon>Nematoda</taxon>
        <taxon>Chromadorea</taxon>
        <taxon>Rhabditida</taxon>
        <taxon>Tylenchina</taxon>
        <taxon>Tylenchomorpha</taxon>
        <taxon>Tylenchoidea</taxon>
        <taxon>Meloidogynidae</taxon>
        <taxon>Meloidogyninae</taxon>
        <taxon>Meloidogyne</taxon>
    </lineage>
</organism>
<accession>A0A6V7TQI5</accession>
<dbReference type="AlphaFoldDB" id="A0A6V7TQI5"/>